<gene>
    <name evidence="4" type="ORF">BAU17_12785</name>
</gene>
<accession>A0ABQ6Z031</accession>
<comment type="caution">
    <text evidence="4">The sequence shown here is derived from an EMBL/GenBank/DDBJ whole genome shotgun (WGS) entry which is preliminary data.</text>
</comment>
<dbReference type="RefSeq" id="WP_161901840.1">
    <property type="nucleotide sequence ID" value="NZ_MAEL01000034.1"/>
</dbReference>
<protein>
    <recommendedName>
        <fullName evidence="3">HTH tetR-type domain-containing protein</fullName>
    </recommendedName>
</protein>
<evidence type="ECO:0000313" key="4">
    <source>
        <dbReference type="EMBL" id="KAF1304284.1"/>
    </source>
</evidence>
<dbReference type="InterPro" id="IPR036271">
    <property type="entry name" value="Tet_transcr_reg_TetR-rel_C_sf"/>
</dbReference>
<dbReference type="PROSITE" id="PS50977">
    <property type="entry name" value="HTH_TETR_2"/>
    <property type="match status" value="1"/>
</dbReference>
<dbReference type="Gene3D" id="1.10.357.10">
    <property type="entry name" value="Tetracycline Repressor, domain 2"/>
    <property type="match status" value="1"/>
</dbReference>
<proteinExistence type="predicted"/>
<dbReference type="EMBL" id="MAEL01000034">
    <property type="protein sequence ID" value="KAF1304284.1"/>
    <property type="molecule type" value="Genomic_DNA"/>
</dbReference>
<evidence type="ECO:0000256" key="2">
    <source>
        <dbReference type="PROSITE-ProRule" id="PRU00335"/>
    </source>
</evidence>
<dbReference type="Proteomes" id="UP000782705">
    <property type="component" value="Unassembled WGS sequence"/>
</dbReference>
<keyword evidence="5" id="KW-1185">Reference proteome</keyword>
<organism evidence="4 5">
    <name type="scientific">Candidatus Enterococcus willemsii</name>
    <dbReference type="NCBI Taxonomy" id="1857215"/>
    <lineage>
        <taxon>Bacteria</taxon>
        <taxon>Bacillati</taxon>
        <taxon>Bacillota</taxon>
        <taxon>Bacilli</taxon>
        <taxon>Lactobacillales</taxon>
        <taxon>Enterococcaceae</taxon>
        <taxon>Enterococcus</taxon>
    </lineage>
</organism>
<keyword evidence="1 2" id="KW-0238">DNA-binding</keyword>
<sequence>MRPKMYKKEQLIQGAYEYVRKNGFNKFTARNVADSMGMSTQPIYAHFSNMQNLKDTLIETIVVEMQHDVFPVAKTGEKLLDGFLNYVEFAQKNPKLFAAIFVESETSEPVIYQYSYRYFKDTTKDTIYEQLSEEEHRCLHDALLISSTGMATLMAAKIISLSHEQVIAEINETILHHVPERMYHEVKKALNM</sequence>
<evidence type="ECO:0000313" key="5">
    <source>
        <dbReference type="Proteomes" id="UP000782705"/>
    </source>
</evidence>
<evidence type="ECO:0000256" key="1">
    <source>
        <dbReference type="ARBA" id="ARBA00023125"/>
    </source>
</evidence>
<reference evidence="4 5" key="1">
    <citation type="submission" date="2016-06" db="EMBL/GenBank/DDBJ databases">
        <title>Four novel species of enterococci isolated from chicken manure.</title>
        <authorList>
            <person name="Van Tyne D."/>
        </authorList>
    </citation>
    <scope>NUCLEOTIDE SEQUENCE [LARGE SCALE GENOMIC DNA]</scope>
    <source>
        <strain evidence="4 5">CU12B</strain>
    </source>
</reference>
<feature type="domain" description="HTH tetR-type" evidence="3">
    <location>
        <begin position="5"/>
        <end position="65"/>
    </location>
</feature>
<dbReference type="InterPro" id="IPR001647">
    <property type="entry name" value="HTH_TetR"/>
</dbReference>
<dbReference type="SUPFAM" id="SSF46689">
    <property type="entry name" value="Homeodomain-like"/>
    <property type="match status" value="1"/>
</dbReference>
<evidence type="ECO:0000259" key="3">
    <source>
        <dbReference type="PROSITE" id="PS50977"/>
    </source>
</evidence>
<feature type="DNA-binding region" description="H-T-H motif" evidence="2">
    <location>
        <begin position="28"/>
        <end position="47"/>
    </location>
</feature>
<dbReference type="Pfam" id="PF00440">
    <property type="entry name" value="TetR_N"/>
    <property type="match status" value="1"/>
</dbReference>
<dbReference type="SUPFAM" id="SSF48498">
    <property type="entry name" value="Tetracyclin repressor-like, C-terminal domain"/>
    <property type="match status" value="1"/>
</dbReference>
<name>A0ABQ6Z031_9ENTE</name>
<dbReference type="InterPro" id="IPR009057">
    <property type="entry name" value="Homeodomain-like_sf"/>
</dbReference>